<keyword evidence="2" id="KW-1185">Reference proteome</keyword>
<protein>
    <submittedName>
        <fullName evidence="1">Uncharacterized protein</fullName>
    </submittedName>
</protein>
<reference evidence="1 2" key="1">
    <citation type="journal article" date="2022" name="bioRxiv">
        <title>An ancient truncated duplication of the anti-Mullerian hormone receptor type 2 gene is a potential conserved master sex determinant in the Pangasiidae catfish family.</title>
        <authorList>
            <person name="Wen M."/>
            <person name="Pan Q."/>
            <person name="Jouanno E."/>
            <person name="Montfort J."/>
            <person name="Zahm M."/>
            <person name="Cabau C."/>
            <person name="Klopp C."/>
            <person name="Iampietro C."/>
            <person name="Roques C."/>
            <person name="Bouchez O."/>
            <person name="Castinel A."/>
            <person name="Donnadieu C."/>
            <person name="Parrinello H."/>
            <person name="Poncet C."/>
            <person name="Belmonte E."/>
            <person name="Gautier V."/>
            <person name="Avarre J.-C."/>
            <person name="Dugue R."/>
            <person name="Gustiano R."/>
            <person name="Ha T.T.T."/>
            <person name="Campet M."/>
            <person name="Sriphairoj K."/>
            <person name="Ribolli J."/>
            <person name="de Almeida F.L."/>
            <person name="Desvignes T."/>
            <person name="Postlethwait J.H."/>
            <person name="Bucao C.F."/>
            <person name="Robinson-Rechavi M."/>
            <person name="Bobe J."/>
            <person name="Herpin A."/>
            <person name="Guiguen Y."/>
        </authorList>
    </citation>
    <scope>NUCLEOTIDE SEQUENCE [LARGE SCALE GENOMIC DNA]</scope>
    <source>
        <strain evidence="1">YG-Dec2019</strain>
    </source>
</reference>
<evidence type="ECO:0000313" key="1">
    <source>
        <dbReference type="EMBL" id="MCI4386172.1"/>
    </source>
</evidence>
<sequence>MEKKRSEVKKLIRAQEKAELSRVERLLEQLEQEIADLKRRVTELEQLSHTHDHIHFLQSFPSLCVPPGCEDSPSITVDLSFDGLIRSQEKAELSRVERLLKQLEQEIADLKRRVTDLEQLSHTHDHIHFLQERSQAAVDDSERIFTELISTMEKKCSEVKKLIRSQEKAELSRVERLLKQLKQEIADLKRRVNELEQLSHTHDHIHFLQVTLTV</sequence>
<name>A0ACC5X4K1_PANGG</name>
<dbReference type="Proteomes" id="UP000829447">
    <property type="component" value="Linkage Group LG14"/>
</dbReference>
<gene>
    <name evidence="1" type="ORF">PGIGA_G00059310</name>
</gene>
<organism evidence="1 2">
    <name type="scientific">Pangasianodon gigas</name>
    <name type="common">Mekong giant catfish</name>
    <name type="synonym">Pangasius gigas</name>
    <dbReference type="NCBI Taxonomy" id="30993"/>
    <lineage>
        <taxon>Eukaryota</taxon>
        <taxon>Metazoa</taxon>
        <taxon>Chordata</taxon>
        <taxon>Craniata</taxon>
        <taxon>Vertebrata</taxon>
        <taxon>Euteleostomi</taxon>
        <taxon>Actinopterygii</taxon>
        <taxon>Neopterygii</taxon>
        <taxon>Teleostei</taxon>
        <taxon>Ostariophysi</taxon>
        <taxon>Siluriformes</taxon>
        <taxon>Pangasiidae</taxon>
        <taxon>Pangasianodon</taxon>
    </lineage>
</organism>
<proteinExistence type="predicted"/>
<dbReference type="EMBL" id="CM040467">
    <property type="protein sequence ID" value="MCI4386172.1"/>
    <property type="molecule type" value="Genomic_DNA"/>
</dbReference>
<accession>A0ACC5X4K1</accession>
<evidence type="ECO:0000313" key="2">
    <source>
        <dbReference type="Proteomes" id="UP000829447"/>
    </source>
</evidence>
<comment type="caution">
    <text evidence="1">The sequence shown here is derived from an EMBL/GenBank/DDBJ whole genome shotgun (WGS) entry which is preliminary data.</text>
</comment>